<dbReference type="RefSeq" id="WP_068504856.1">
    <property type="nucleotide sequence ID" value="NZ_LWQU01000207.1"/>
</dbReference>
<dbReference type="InterPro" id="IPR042098">
    <property type="entry name" value="TauD-like_sf"/>
</dbReference>
<keyword evidence="1" id="KW-0560">Oxidoreductase</keyword>
<proteinExistence type="predicted"/>
<keyword evidence="4" id="KW-1185">Reference proteome</keyword>
<sequence length="306" mass="33895">MIPITAQEQQNSALSLAPQFDLSNKGAYQKWRDSRLESAPDRVEDLLVEVGDIAKPTPSEHAKLVALVAACNMAVTVEKSVPPDRDDKNALRALGRTLGLESLDGNHLADDDGITPLAVHRDGTRSRYIPYTERPIAWHTDGYYNAPSHRVRGLLLYCARPAAEGGANKLMDPEALYIALRDEDPALVAALMRPDAMTIPPNEDEGMTRPAMGGPVFFVEQGRLQMRYTARTRSIEWHADPEVQAAAAAIRRHLDGPAPTLFQARLESGWGLVSNNVLHTREPFKDDPAHPRLLYRARYHDRISGT</sequence>
<gene>
    <name evidence="3" type="ORF">A6A05_05235</name>
</gene>
<dbReference type="EMBL" id="LWQU01000207">
    <property type="protein sequence ID" value="OAN43748.1"/>
    <property type="molecule type" value="Genomic_DNA"/>
</dbReference>
<dbReference type="AlphaFoldDB" id="A0A178M6S5"/>
<reference evidence="3 4" key="1">
    <citation type="submission" date="2016-04" db="EMBL/GenBank/DDBJ databases">
        <title>Draft genome sequence of freshwater magnetotactic bacteria Magnetospirillum marisnigri SP-1 and Magnetospirillum moscoviense BB-1.</title>
        <authorList>
            <person name="Koziaeva V."/>
            <person name="Dziuba M.V."/>
            <person name="Ivanov T.M."/>
            <person name="Kuznetsov B."/>
            <person name="Grouzdev D.S."/>
        </authorList>
    </citation>
    <scope>NUCLEOTIDE SEQUENCE [LARGE SCALE GENOMIC DNA]</scope>
    <source>
        <strain evidence="3 4">BB-1</strain>
    </source>
</reference>
<keyword evidence="3" id="KW-0223">Dioxygenase</keyword>
<dbReference type="Pfam" id="PF02668">
    <property type="entry name" value="TauD"/>
    <property type="match status" value="1"/>
</dbReference>
<dbReference type="SUPFAM" id="SSF51197">
    <property type="entry name" value="Clavaminate synthase-like"/>
    <property type="match status" value="1"/>
</dbReference>
<dbReference type="Gene3D" id="3.60.130.10">
    <property type="entry name" value="Clavaminate synthase-like"/>
    <property type="match status" value="1"/>
</dbReference>
<dbReference type="GO" id="GO:0016706">
    <property type="term" value="F:2-oxoglutarate-dependent dioxygenase activity"/>
    <property type="evidence" value="ECO:0007669"/>
    <property type="project" value="UniProtKB-ARBA"/>
</dbReference>
<name>A0A178M6S5_9PROT</name>
<dbReference type="OrthoDB" id="979809at2"/>
<accession>A0A178M6S5</accession>
<dbReference type="STRING" id="1437059.A6A05_05235"/>
<dbReference type="Proteomes" id="UP000078543">
    <property type="component" value="Unassembled WGS sequence"/>
</dbReference>
<evidence type="ECO:0000256" key="1">
    <source>
        <dbReference type="ARBA" id="ARBA00023002"/>
    </source>
</evidence>
<organism evidence="3 4">
    <name type="scientific">Magnetospirillum moscoviense</name>
    <dbReference type="NCBI Taxonomy" id="1437059"/>
    <lineage>
        <taxon>Bacteria</taxon>
        <taxon>Pseudomonadati</taxon>
        <taxon>Pseudomonadota</taxon>
        <taxon>Alphaproteobacteria</taxon>
        <taxon>Rhodospirillales</taxon>
        <taxon>Rhodospirillaceae</taxon>
        <taxon>Magnetospirillum</taxon>
    </lineage>
</organism>
<evidence type="ECO:0000313" key="4">
    <source>
        <dbReference type="Proteomes" id="UP000078543"/>
    </source>
</evidence>
<evidence type="ECO:0000313" key="3">
    <source>
        <dbReference type="EMBL" id="OAN43748.1"/>
    </source>
</evidence>
<comment type="caution">
    <text evidence="3">The sequence shown here is derived from an EMBL/GenBank/DDBJ whole genome shotgun (WGS) entry which is preliminary data.</text>
</comment>
<protein>
    <submittedName>
        <fullName evidence="3">Taurine catabolism dioxygenase TauD</fullName>
    </submittedName>
</protein>
<evidence type="ECO:0000259" key="2">
    <source>
        <dbReference type="Pfam" id="PF02668"/>
    </source>
</evidence>
<dbReference type="InterPro" id="IPR003819">
    <property type="entry name" value="TauD/TfdA-like"/>
</dbReference>
<feature type="domain" description="TauD/TfdA-like" evidence="2">
    <location>
        <begin position="87"/>
        <end position="297"/>
    </location>
</feature>